<evidence type="ECO:0000256" key="5">
    <source>
        <dbReference type="ARBA" id="ARBA00022989"/>
    </source>
</evidence>
<evidence type="ECO:0000256" key="6">
    <source>
        <dbReference type="ARBA" id="ARBA00023136"/>
    </source>
</evidence>
<evidence type="ECO:0000256" key="7">
    <source>
        <dbReference type="SAM" id="Phobius"/>
    </source>
</evidence>
<feature type="transmembrane region" description="Helical" evidence="7">
    <location>
        <begin position="104"/>
        <end position="122"/>
    </location>
</feature>
<evidence type="ECO:0000256" key="1">
    <source>
        <dbReference type="ARBA" id="ARBA00004651"/>
    </source>
</evidence>
<dbReference type="GO" id="GO:0022857">
    <property type="term" value="F:transmembrane transporter activity"/>
    <property type="evidence" value="ECO:0007669"/>
    <property type="project" value="InterPro"/>
</dbReference>
<feature type="transmembrane region" description="Helical" evidence="7">
    <location>
        <begin position="12"/>
        <end position="31"/>
    </location>
</feature>
<dbReference type="InterPro" id="IPR014729">
    <property type="entry name" value="Rossmann-like_a/b/a_fold"/>
</dbReference>
<proteinExistence type="inferred from homology"/>
<dbReference type="RefSeq" id="WP_168441624.1">
    <property type="nucleotide sequence ID" value="NZ_JAAXPJ010000002.1"/>
</dbReference>
<dbReference type="PANTHER" id="PTHR42718:SF9">
    <property type="entry name" value="MAJOR FACILITATOR SUPERFAMILY MULTIDRUG TRANSPORTER MFSC"/>
    <property type="match status" value="1"/>
</dbReference>
<dbReference type="InterPro" id="IPR011701">
    <property type="entry name" value="MFS"/>
</dbReference>
<dbReference type="SUPFAM" id="SSF52402">
    <property type="entry name" value="Adenine nucleotide alpha hydrolases-like"/>
    <property type="match status" value="1"/>
</dbReference>
<name>A0A7X6MMR6_9MYCO</name>
<evidence type="ECO:0000313" key="9">
    <source>
        <dbReference type="EMBL" id="NKZ10741.1"/>
    </source>
</evidence>
<feature type="transmembrane region" description="Helical" evidence="7">
    <location>
        <begin position="199"/>
        <end position="219"/>
    </location>
</feature>
<feature type="transmembrane region" description="Helical" evidence="7">
    <location>
        <begin position="392"/>
        <end position="417"/>
    </location>
</feature>
<organism evidence="9 10">
    <name type="scientific">Mycolicibacterium septicum DSM 44393</name>
    <dbReference type="NCBI Taxonomy" id="1341646"/>
    <lineage>
        <taxon>Bacteria</taxon>
        <taxon>Bacillati</taxon>
        <taxon>Actinomycetota</taxon>
        <taxon>Actinomycetes</taxon>
        <taxon>Mycobacteriales</taxon>
        <taxon>Mycobacteriaceae</taxon>
        <taxon>Mycolicibacterium</taxon>
    </lineage>
</organism>
<dbReference type="CDD" id="cd00293">
    <property type="entry name" value="USP-like"/>
    <property type="match status" value="1"/>
</dbReference>
<dbReference type="Gene3D" id="3.40.50.620">
    <property type="entry name" value="HUPs"/>
    <property type="match status" value="1"/>
</dbReference>
<feature type="transmembrane region" description="Helical" evidence="7">
    <location>
        <begin position="262"/>
        <end position="285"/>
    </location>
</feature>
<feature type="transmembrane region" description="Helical" evidence="7">
    <location>
        <begin position="134"/>
        <end position="156"/>
    </location>
</feature>
<evidence type="ECO:0000256" key="4">
    <source>
        <dbReference type="ARBA" id="ARBA00022692"/>
    </source>
</evidence>
<accession>A0A7X6MMR6</accession>
<dbReference type="EMBL" id="JAAXPJ010000002">
    <property type="protein sequence ID" value="NKZ10741.1"/>
    <property type="molecule type" value="Genomic_DNA"/>
</dbReference>
<feature type="transmembrane region" description="Helical" evidence="7">
    <location>
        <begin position="357"/>
        <end position="380"/>
    </location>
</feature>
<feature type="transmembrane region" description="Helical" evidence="7">
    <location>
        <begin position="80"/>
        <end position="98"/>
    </location>
</feature>
<feature type="domain" description="Major facilitator superfamily (MFS) profile" evidence="8">
    <location>
        <begin position="12"/>
        <end position="452"/>
    </location>
</feature>
<feature type="transmembrane region" description="Helical" evidence="7">
    <location>
        <begin position="305"/>
        <end position="324"/>
    </location>
</feature>
<dbReference type="PROSITE" id="PS50850">
    <property type="entry name" value="MFS"/>
    <property type="match status" value="1"/>
</dbReference>
<dbReference type="PANTHER" id="PTHR42718">
    <property type="entry name" value="MAJOR FACILITATOR SUPERFAMILY MULTIDRUG TRANSPORTER MFSC"/>
    <property type="match status" value="1"/>
</dbReference>
<feature type="transmembrane region" description="Helical" evidence="7">
    <location>
        <begin position="51"/>
        <end position="68"/>
    </location>
</feature>
<dbReference type="GO" id="GO:0005886">
    <property type="term" value="C:plasma membrane"/>
    <property type="evidence" value="ECO:0007669"/>
    <property type="project" value="UniProtKB-SubCell"/>
</dbReference>
<evidence type="ECO:0000256" key="2">
    <source>
        <dbReference type="ARBA" id="ARBA00008791"/>
    </source>
</evidence>
<evidence type="ECO:0000313" key="10">
    <source>
        <dbReference type="Proteomes" id="UP000518188"/>
    </source>
</evidence>
<dbReference type="Pfam" id="PF07690">
    <property type="entry name" value="MFS_1"/>
    <property type="match status" value="1"/>
</dbReference>
<feature type="transmembrane region" description="Helical" evidence="7">
    <location>
        <begin position="429"/>
        <end position="450"/>
    </location>
</feature>
<comment type="caution">
    <text evidence="9">The sequence shown here is derived from an EMBL/GenBank/DDBJ whole genome shotgun (WGS) entry which is preliminary data.</text>
</comment>
<keyword evidence="3" id="KW-0813">Transport</keyword>
<feature type="transmembrane region" description="Helical" evidence="7">
    <location>
        <begin position="331"/>
        <end position="351"/>
    </location>
</feature>
<feature type="transmembrane region" description="Helical" evidence="7">
    <location>
        <begin position="231"/>
        <end position="250"/>
    </location>
</feature>
<comment type="subcellular location">
    <subcellularLocation>
        <location evidence="1">Cell membrane</location>
        <topology evidence="1">Multi-pass membrane protein</topology>
    </subcellularLocation>
</comment>
<dbReference type="Pfam" id="PF00582">
    <property type="entry name" value="Usp"/>
    <property type="match status" value="1"/>
</dbReference>
<feature type="transmembrane region" description="Helical" evidence="7">
    <location>
        <begin position="168"/>
        <end position="187"/>
    </location>
</feature>
<gene>
    <name evidence="9" type="ORF">HGA11_07085</name>
</gene>
<evidence type="ECO:0000256" key="3">
    <source>
        <dbReference type="ARBA" id="ARBA00022448"/>
    </source>
</evidence>
<reference evidence="9 10" key="1">
    <citation type="submission" date="2020-04" db="EMBL/GenBank/DDBJ databases">
        <title>MicrobeNet Type strains.</title>
        <authorList>
            <person name="Nicholson A.C."/>
        </authorList>
    </citation>
    <scope>NUCLEOTIDE SEQUENCE [LARGE SCALE GENOMIC DNA]</scope>
    <source>
        <strain evidence="9 10">ATCC 700731</strain>
    </source>
</reference>
<dbReference type="PRINTS" id="PR01438">
    <property type="entry name" value="UNVRSLSTRESS"/>
</dbReference>
<keyword evidence="5 7" id="KW-1133">Transmembrane helix</keyword>
<dbReference type="AlphaFoldDB" id="A0A7X6MMR6"/>
<dbReference type="SUPFAM" id="SSF103473">
    <property type="entry name" value="MFS general substrate transporter"/>
    <property type="match status" value="1"/>
</dbReference>
<dbReference type="InterPro" id="IPR036259">
    <property type="entry name" value="MFS_trans_sf"/>
</dbReference>
<comment type="similarity">
    <text evidence="2">Belongs to the universal stress protein A family.</text>
</comment>
<keyword evidence="4 7" id="KW-0812">Transmembrane</keyword>
<dbReference type="Proteomes" id="UP000518188">
    <property type="component" value="Unassembled WGS sequence"/>
</dbReference>
<dbReference type="Gene3D" id="1.20.1250.20">
    <property type="entry name" value="MFS general substrate transporter like domains"/>
    <property type="match status" value="1"/>
</dbReference>
<evidence type="ECO:0000259" key="8">
    <source>
        <dbReference type="PROSITE" id="PS50850"/>
    </source>
</evidence>
<dbReference type="InterPro" id="IPR020846">
    <property type="entry name" value="MFS_dom"/>
</dbReference>
<keyword evidence="6 7" id="KW-0472">Membrane</keyword>
<dbReference type="InterPro" id="IPR006015">
    <property type="entry name" value="Universal_stress_UspA"/>
</dbReference>
<sequence length="659" mass="67570">MRQGPLAGRYPAVAAMVTLALIPYLALSAAVDPLVPIISAQLNLSAQTMSLGFGLGNAAYAVGTVLAVQFAQHLPQRRMLLAYAVVLVVGSILAASAVNGTMFIGGHILQGLATSMLLIAAAPPLTIGFPRDKLRYTAVIMNMCVFGAVALGPFIGGVQAEAHAWRPLFWIIAGIAVLALLMAALTFEDAPPADLDAPRDLKAIGLAAVGCAAAFIGAAQLTTHSFTDPAALAPMVGGLALIVALIAYQFRARRPLLTVRTMLTSSIPVAGVGLALFAAAASVAATALTAEVFMQTYSPVQVGLLYLPELGGAIVMAFVFGAVISRRAMHYLPLVGMALLAAGIVVFRLAIPANQPLALLASLLTGLALGATVAPALFVAGFSLQSNSLQRVFAIIELLRAVAAFMVAPIFAHFAATAAGGLTAGAGDALWVGFGLSVGGAIFGVAVYVLSGARPQRPDLDQFLDGESPAWYSPPLLARLRPGLPAPITSSGATHPAVPVAQGPSSASPGPVLLAYDGTPRAASAIEHAAAELSDHRDALVVCVWQPVDVGFTPVETTHFDADQATEVRRVAQLTAAHGASLATRAGFSAQALAVEAAPIWKGIVETADEHNASLIVVGPHRRNGLLGHFEGSVAAAVVAHSTTPVLVVPEEHSCQTLS</sequence>
<protein>
    <submittedName>
        <fullName evidence="9">MFS transporter</fullName>
    </submittedName>
</protein>
<dbReference type="InterPro" id="IPR006016">
    <property type="entry name" value="UspA"/>
</dbReference>